<dbReference type="STRING" id="1120955.SAMN03080610_00840"/>
<feature type="chain" id="PRO_5011740758" description="DUF2059 domain-containing protein" evidence="1">
    <location>
        <begin position="24"/>
        <end position="187"/>
    </location>
</feature>
<accession>A0A1G5MKX1</accession>
<reference evidence="3 4" key="1">
    <citation type="submission" date="2016-10" db="EMBL/GenBank/DDBJ databases">
        <authorList>
            <person name="de Groot N.N."/>
        </authorList>
    </citation>
    <scope>NUCLEOTIDE SEQUENCE [LARGE SCALE GENOMIC DNA]</scope>
    <source>
        <strain evidence="3 4">DSM 2698</strain>
    </source>
</reference>
<evidence type="ECO:0000256" key="1">
    <source>
        <dbReference type="SAM" id="SignalP"/>
    </source>
</evidence>
<evidence type="ECO:0000259" key="2">
    <source>
        <dbReference type="Pfam" id="PF09832"/>
    </source>
</evidence>
<dbReference type="Pfam" id="PF09832">
    <property type="entry name" value="DUF2059"/>
    <property type="match status" value="1"/>
</dbReference>
<dbReference type="AlphaFoldDB" id="A0A1G5MKX1"/>
<dbReference type="Proteomes" id="UP000199347">
    <property type="component" value="Unassembled WGS sequence"/>
</dbReference>
<protein>
    <recommendedName>
        <fullName evidence="2">DUF2059 domain-containing protein</fullName>
    </recommendedName>
</protein>
<evidence type="ECO:0000313" key="4">
    <source>
        <dbReference type="Proteomes" id="UP000199347"/>
    </source>
</evidence>
<feature type="signal peptide" evidence="1">
    <location>
        <begin position="1"/>
        <end position="23"/>
    </location>
</feature>
<name>A0A1G5MKX1_AFIMA</name>
<dbReference type="InterPro" id="IPR018637">
    <property type="entry name" value="DUF2059"/>
</dbReference>
<dbReference type="RefSeq" id="WP_139163682.1">
    <property type="nucleotide sequence ID" value="NZ_FMVW01000001.1"/>
</dbReference>
<gene>
    <name evidence="3" type="ORF">SAMN03080610_00840</name>
</gene>
<dbReference type="OrthoDB" id="5510290at2"/>
<organism evidence="3 4">
    <name type="scientific">Afifella marina DSM 2698</name>
    <dbReference type="NCBI Taxonomy" id="1120955"/>
    <lineage>
        <taxon>Bacteria</taxon>
        <taxon>Pseudomonadati</taxon>
        <taxon>Pseudomonadota</taxon>
        <taxon>Alphaproteobacteria</taxon>
        <taxon>Hyphomicrobiales</taxon>
        <taxon>Afifellaceae</taxon>
        <taxon>Afifella</taxon>
    </lineage>
</organism>
<feature type="domain" description="DUF2059" evidence="2">
    <location>
        <begin position="102"/>
        <end position="158"/>
    </location>
</feature>
<keyword evidence="1" id="KW-0732">Signal</keyword>
<sequence length="187" mass="20369">MFRLSALCLLLLGAVVPVSPAAAQDANPAPATGAPAEPSDAQMELARKVLSASDLSRSFDEILPEVADQAKMTLIRSNPQMQLGIIEIVDQVALDMVDRRAELEKRLARIWAINFTEGELNDLLTFFETDTGEKFTGTLVGLLSAQVSVSQAWAKEIGDEMLRRSTQKLQEISKNEAKSLQGETTPQ</sequence>
<evidence type="ECO:0000313" key="3">
    <source>
        <dbReference type="EMBL" id="SCZ25752.1"/>
    </source>
</evidence>
<proteinExistence type="predicted"/>
<dbReference type="EMBL" id="FMVW01000001">
    <property type="protein sequence ID" value="SCZ25752.1"/>
    <property type="molecule type" value="Genomic_DNA"/>
</dbReference>
<keyword evidence="4" id="KW-1185">Reference proteome</keyword>